<dbReference type="PANTHER" id="PTHR12356:SF3">
    <property type="entry name" value="NUCLEAR MIGRATION PROTEIN NUDC"/>
    <property type="match status" value="1"/>
</dbReference>
<evidence type="ECO:0000256" key="3">
    <source>
        <dbReference type="ARBA" id="ARBA00017641"/>
    </source>
</evidence>
<keyword evidence="9" id="KW-1185">Reference proteome</keyword>
<dbReference type="InterPro" id="IPR025934">
    <property type="entry name" value="NudC_N_dom"/>
</dbReference>
<comment type="subcellular location">
    <subcellularLocation>
        <location evidence="1">Cytoplasm</location>
    </subcellularLocation>
</comment>
<reference evidence="8 9" key="1">
    <citation type="submission" date="2019-01" db="EMBL/GenBank/DDBJ databases">
        <authorList>
            <person name="Sayadi A."/>
        </authorList>
    </citation>
    <scope>NUCLEOTIDE SEQUENCE [LARGE SCALE GENOMIC DNA]</scope>
</reference>
<dbReference type="Gene3D" id="2.60.40.790">
    <property type="match status" value="1"/>
</dbReference>
<dbReference type="OrthoDB" id="515366at2759"/>
<keyword evidence="4" id="KW-0963">Cytoplasm</keyword>
<dbReference type="InterPro" id="IPR008978">
    <property type="entry name" value="HSP20-like_chaperone"/>
</dbReference>
<gene>
    <name evidence="8" type="ORF">CALMAC_LOCUS9221</name>
</gene>
<proteinExistence type="inferred from homology"/>
<dbReference type="InterPro" id="IPR007052">
    <property type="entry name" value="CS_dom"/>
</dbReference>
<dbReference type="CDD" id="cd06467">
    <property type="entry name" value="p23_NUDC_like"/>
    <property type="match status" value="1"/>
</dbReference>
<evidence type="ECO:0000256" key="2">
    <source>
        <dbReference type="ARBA" id="ARBA00010513"/>
    </source>
</evidence>
<dbReference type="Pfam" id="PF04969">
    <property type="entry name" value="CS"/>
    <property type="match status" value="1"/>
</dbReference>
<dbReference type="SUPFAM" id="SSF49764">
    <property type="entry name" value="HSP20-like chaperones"/>
    <property type="match status" value="1"/>
</dbReference>
<sequence length="298" mass="33884">MSKENTKHDDMLFEMLKECKTLPNFLDAIFGFLSRRTDFYHIANEPNSAVGLPEGFAEKIAQHAFFKWKSGTNNLETVCKPEDIPAVSEELVISDEVMQEIPCAAKESKNQHIASKVSKNSEHRFSKSDYYNGAAYDNYCWSQTITDVDVIVKLPEKIGRKDLEVDILTNKITVKLKDGNVLLSGEFCQKCKANDVIWSADNGKLNIHLEKGKEMWWNCLLKSEPQLDISKIDCSRPFEELPDDAQAKIEELQWNQERKRLGLPTSDEIAMHKTLEKAWSAEGSPFSGPFDPSKVQFS</sequence>
<evidence type="ECO:0000256" key="6">
    <source>
        <dbReference type="ARBA" id="ARBA00030427"/>
    </source>
</evidence>
<organism evidence="8 9">
    <name type="scientific">Callosobruchus maculatus</name>
    <name type="common">Southern cowpea weevil</name>
    <name type="synonym">Pulse bruchid</name>
    <dbReference type="NCBI Taxonomy" id="64391"/>
    <lineage>
        <taxon>Eukaryota</taxon>
        <taxon>Metazoa</taxon>
        <taxon>Ecdysozoa</taxon>
        <taxon>Arthropoda</taxon>
        <taxon>Hexapoda</taxon>
        <taxon>Insecta</taxon>
        <taxon>Pterygota</taxon>
        <taxon>Neoptera</taxon>
        <taxon>Endopterygota</taxon>
        <taxon>Coleoptera</taxon>
        <taxon>Polyphaga</taxon>
        <taxon>Cucujiformia</taxon>
        <taxon>Chrysomeloidea</taxon>
        <taxon>Chrysomelidae</taxon>
        <taxon>Bruchinae</taxon>
        <taxon>Bruchini</taxon>
        <taxon>Callosobruchus</taxon>
    </lineage>
</organism>
<evidence type="ECO:0000256" key="4">
    <source>
        <dbReference type="ARBA" id="ARBA00022490"/>
    </source>
</evidence>
<evidence type="ECO:0000256" key="5">
    <source>
        <dbReference type="ARBA" id="ARBA00022553"/>
    </source>
</evidence>
<keyword evidence="5" id="KW-0597">Phosphoprotein</keyword>
<dbReference type="PANTHER" id="PTHR12356">
    <property type="entry name" value="NUCLEAR MOVEMENT PROTEIN NUDC"/>
    <property type="match status" value="1"/>
</dbReference>
<evidence type="ECO:0000313" key="8">
    <source>
        <dbReference type="EMBL" id="VEN47456.1"/>
    </source>
</evidence>
<evidence type="ECO:0000313" key="9">
    <source>
        <dbReference type="Proteomes" id="UP000410492"/>
    </source>
</evidence>
<dbReference type="AlphaFoldDB" id="A0A653CID9"/>
<accession>A0A653CID9</accession>
<dbReference type="PROSITE" id="PS51203">
    <property type="entry name" value="CS"/>
    <property type="match status" value="1"/>
</dbReference>
<comment type="similarity">
    <text evidence="2">Belongs to the nudC family.</text>
</comment>
<dbReference type="Proteomes" id="UP000410492">
    <property type="component" value="Unassembled WGS sequence"/>
</dbReference>
<feature type="domain" description="CS" evidence="7">
    <location>
        <begin position="134"/>
        <end position="221"/>
    </location>
</feature>
<evidence type="ECO:0000256" key="1">
    <source>
        <dbReference type="ARBA" id="ARBA00004496"/>
    </source>
</evidence>
<dbReference type="Pfam" id="PF14050">
    <property type="entry name" value="Nudc_N"/>
    <property type="match status" value="1"/>
</dbReference>
<evidence type="ECO:0000259" key="7">
    <source>
        <dbReference type="PROSITE" id="PS51203"/>
    </source>
</evidence>
<dbReference type="EMBL" id="CAACVG010007876">
    <property type="protein sequence ID" value="VEN47456.1"/>
    <property type="molecule type" value="Genomic_DNA"/>
</dbReference>
<dbReference type="GO" id="GO:0005737">
    <property type="term" value="C:cytoplasm"/>
    <property type="evidence" value="ECO:0007669"/>
    <property type="project" value="UniProtKB-SubCell"/>
</dbReference>
<protein>
    <recommendedName>
        <fullName evidence="3">Nuclear migration protein nudC</fullName>
    </recommendedName>
    <alternativeName>
        <fullName evidence="6">Nuclear distribution protein C homolog</fullName>
    </alternativeName>
</protein>
<dbReference type="GO" id="GO:0006457">
    <property type="term" value="P:protein folding"/>
    <property type="evidence" value="ECO:0007669"/>
    <property type="project" value="TreeGrafter"/>
</dbReference>
<name>A0A653CID9_CALMS</name>
<dbReference type="InterPro" id="IPR037898">
    <property type="entry name" value="NudC_fam"/>
</dbReference>
<dbReference type="GO" id="GO:0051082">
    <property type="term" value="F:unfolded protein binding"/>
    <property type="evidence" value="ECO:0007669"/>
    <property type="project" value="TreeGrafter"/>
</dbReference>